<dbReference type="Pfam" id="PF00072">
    <property type="entry name" value="Response_reg"/>
    <property type="match status" value="1"/>
</dbReference>
<keyword evidence="9" id="KW-1185">Reference proteome</keyword>
<evidence type="ECO:0000256" key="3">
    <source>
        <dbReference type="ARBA" id="ARBA00023125"/>
    </source>
</evidence>
<evidence type="ECO:0000313" key="9">
    <source>
        <dbReference type="Proteomes" id="UP001153404"/>
    </source>
</evidence>
<dbReference type="AlphaFoldDB" id="A0A9X4KYS2"/>
<evidence type="ECO:0000256" key="1">
    <source>
        <dbReference type="ARBA" id="ARBA00022553"/>
    </source>
</evidence>
<reference evidence="8" key="1">
    <citation type="submission" date="2022-10" db="EMBL/GenBank/DDBJ databases">
        <title>Comparative genomic analysis of Cohnella hashimotonis sp. nov., isolated from the International Space Station.</title>
        <authorList>
            <person name="Simpson A."/>
            <person name="Venkateswaran K."/>
        </authorList>
    </citation>
    <scope>NUCLEOTIDE SEQUENCE</scope>
    <source>
        <strain evidence="8">DSM 28161</strain>
    </source>
</reference>
<dbReference type="SMART" id="SM00448">
    <property type="entry name" value="REC"/>
    <property type="match status" value="1"/>
</dbReference>
<dbReference type="PROSITE" id="PS00622">
    <property type="entry name" value="HTH_LUXR_1"/>
    <property type="match status" value="1"/>
</dbReference>
<name>A0A9X4KYS2_9BACL</name>
<dbReference type="CDD" id="cd17535">
    <property type="entry name" value="REC_NarL-like"/>
    <property type="match status" value="1"/>
</dbReference>
<dbReference type="RefSeq" id="WP_277536466.1">
    <property type="nucleotide sequence ID" value="NZ_JAPDIA010000008.1"/>
</dbReference>
<dbReference type="PANTHER" id="PTHR43214">
    <property type="entry name" value="TWO-COMPONENT RESPONSE REGULATOR"/>
    <property type="match status" value="1"/>
</dbReference>
<evidence type="ECO:0000256" key="5">
    <source>
        <dbReference type="PROSITE-ProRule" id="PRU00169"/>
    </source>
</evidence>
<keyword evidence="4" id="KW-0804">Transcription</keyword>
<protein>
    <submittedName>
        <fullName evidence="8">Response regulator transcription factor</fullName>
    </submittedName>
</protein>
<dbReference type="InterPro" id="IPR058245">
    <property type="entry name" value="NreC/VraR/RcsB-like_REC"/>
</dbReference>
<keyword evidence="2" id="KW-0805">Transcription regulation</keyword>
<dbReference type="PANTHER" id="PTHR43214:SF43">
    <property type="entry name" value="TWO-COMPONENT RESPONSE REGULATOR"/>
    <property type="match status" value="1"/>
</dbReference>
<dbReference type="SMART" id="SM00421">
    <property type="entry name" value="HTH_LUXR"/>
    <property type="match status" value="1"/>
</dbReference>
<keyword evidence="1 5" id="KW-0597">Phosphoprotein</keyword>
<evidence type="ECO:0000259" key="6">
    <source>
        <dbReference type="PROSITE" id="PS50043"/>
    </source>
</evidence>
<dbReference type="GO" id="GO:0000160">
    <property type="term" value="P:phosphorelay signal transduction system"/>
    <property type="evidence" value="ECO:0007669"/>
    <property type="project" value="InterPro"/>
</dbReference>
<feature type="domain" description="Response regulatory" evidence="7">
    <location>
        <begin position="6"/>
        <end position="122"/>
    </location>
</feature>
<dbReference type="CDD" id="cd06170">
    <property type="entry name" value="LuxR_C_like"/>
    <property type="match status" value="1"/>
</dbReference>
<gene>
    <name evidence="8" type="ORF">OMP40_28745</name>
</gene>
<sequence>MKRKYKTIVVDDHPLMAQATLQLVSQMDRIETAGFAKSGEDALQLAAAVRPDLVLLDYQLPDLSGTQVAEQLKAAHPNLKIIIFTGVDVSDLLPFLLSGLIGGIISKGVTESTMKHIVACVLDDHIVLPQSMLPQLKNVTGKDAVNQLLTDEEVLLMTLIIKGDTYEKIAEQMYISKRSVDNYLRRIYEKLGVQTRAQAIERFVQSPQYQG</sequence>
<dbReference type="PRINTS" id="PR00038">
    <property type="entry name" value="HTHLUXR"/>
</dbReference>
<dbReference type="Pfam" id="PF00196">
    <property type="entry name" value="GerE"/>
    <property type="match status" value="1"/>
</dbReference>
<dbReference type="InterPro" id="IPR000792">
    <property type="entry name" value="Tscrpt_reg_LuxR_C"/>
</dbReference>
<organism evidence="8 9">
    <name type="scientific">Cohnella rhizosphaerae</name>
    <dbReference type="NCBI Taxonomy" id="1457232"/>
    <lineage>
        <taxon>Bacteria</taxon>
        <taxon>Bacillati</taxon>
        <taxon>Bacillota</taxon>
        <taxon>Bacilli</taxon>
        <taxon>Bacillales</taxon>
        <taxon>Paenibacillaceae</taxon>
        <taxon>Cohnella</taxon>
    </lineage>
</organism>
<keyword evidence="3" id="KW-0238">DNA-binding</keyword>
<dbReference type="InterPro" id="IPR016032">
    <property type="entry name" value="Sig_transdc_resp-reg_C-effctor"/>
</dbReference>
<comment type="caution">
    <text evidence="8">The sequence shown here is derived from an EMBL/GenBank/DDBJ whole genome shotgun (WGS) entry which is preliminary data.</text>
</comment>
<dbReference type="InterPro" id="IPR001789">
    <property type="entry name" value="Sig_transdc_resp-reg_receiver"/>
</dbReference>
<dbReference type="EMBL" id="JAPDIA010000008">
    <property type="protein sequence ID" value="MDG0812866.1"/>
    <property type="molecule type" value="Genomic_DNA"/>
</dbReference>
<evidence type="ECO:0000256" key="4">
    <source>
        <dbReference type="ARBA" id="ARBA00023163"/>
    </source>
</evidence>
<feature type="modified residue" description="4-aspartylphosphate" evidence="5">
    <location>
        <position position="57"/>
    </location>
</feature>
<dbReference type="Proteomes" id="UP001153404">
    <property type="component" value="Unassembled WGS sequence"/>
</dbReference>
<dbReference type="PROSITE" id="PS50043">
    <property type="entry name" value="HTH_LUXR_2"/>
    <property type="match status" value="1"/>
</dbReference>
<accession>A0A9X4KYS2</accession>
<dbReference type="PROSITE" id="PS50110">
    <property type="entry name" value="RESPONSE_REGULATORY"/>
    <property type="match status" value="1"/>
</dbReference>
<proteinExistence type="predicted"/>
<evidence type="ECO:0000313" key="8">
    <source>
        <dbReference type="EMBL" id="MDG0812866.1"/>
    </source>
</evidence>
<evidence type="ECO:0000259" key="7">
    <source>
        <dbReference type="PROSITE" id="PS50110"/>
    </source>
</evidence>
<dbReference type="InterPro" id="IPR011006">
    <property type="entry name" value="CheY-like_superfamily"/>
</dbReference>
<dbReference type="GO" id="GO:0006355">
    <property type="term" value="P:regulation of DNA-templated transcription"/>
    <property type="evidence" value="ECO:0007669"/>
    <property type="project" value="InterPro"/>
</dbReference>
<dbReference type="SUPFAM" id="SSF52172">
    <property type="entry name" value="CheY-like"/>
    <property type="match status" value="1"/>
</dbReference>
<feature type="domain" description="HTH luxR-type" evidence="6">
    <location>
        <begin position="142"/>
        <end position="207"/>
    </location>
</feature>
<dbReference type="InterPro" id="IPR039420">
    <property type="entry name" value="WalR-like"/>
</dbReference>
<dbReference type="GO" id="GO:0003677">
    <property type="term" value="F:DNA binding"/>
    <property type="evidence" value="ECO:0007669"/>
    <property type="project" value="UniProtKB-KW"/>
</dbReference>
<evidence type="ECO:0000256" key="2">
    <source>
        <dbReference type="ARBA" id="ARBA00023015"/>
    </source>
</evidence>
<dbReference type="SUPFAM" id="SSF46894">
    <property type="entry name" value="C-terminal effector domain of the bipartite response regulators"/>
    <property type="match status" value="1"/>
</dbReference>
<dbReference type="Gene3D" id="3.40.50.2300">
    <property type="match status" value="1"/>
</dbReference>